<evidence type="ECO:0000256" key="2">
    <source>
        <dbReference type="ARBA" id="ARBA00006618"/>
    </source>
</evidence>
<protein>
    <submittedName>
        <fullName evidence="10">RNA transmembrane transporter</fullName>
    </submittedName>
</protein>
<evidence type="ECO:0000256" key="6">
    <source>
        <dbReference type="ARBA" id="ARBA00023136"/>
    </source>
</evidence>
<feature type="transmembrane region" description="Helical" evidence="9">
    <location>
        <begin position="548"/>
        <end position="570"/>
    </location>
</feature>
<evidence type="ECO:0000313" key="11">
    <source>
        <dbReference type="Proteomes" id="UP001163046"/>
    </source>
</evidence>
<accession>A0A9X0DBJ5</accession>
<feature type="transmembrane region" description="Helical" evidence="9">
    <location>
        <begin position="448"/>
        <end position="469"/>
    </location>
</feature>
<dbReference type="GO" id="GO:0005886">
    <property type="term" value="C:plasma membrane"/>
    <property type="evidence" value="ECO:0007669"/>
    <property type="project" value="TreeGrafter"/>
</dbReference>
<dbReference type="EMBL" id="MU825400">
    <property type="protein sequence ID" value="KAJ7392698.1"/>
    <property type="molecule type" value="Genomic_DNA"/>
</dbReference>
<dbReference type="GO" id="GO:0005764">
    <property type="term" value="C:lysosome"/>
    <property type="evidence" value="ECO:0007669"/>
    <property type="project" value="TreeGrafter"/>
</dbReference>
<dbReference type="Proteomes" id="UP001163046">
    <property type="component" value="Unassembled WGS sequence"/>
</dbReference>
<name>A0A9X0DBJ5_9CNID</name>
<feature type="compositionally biased region" description="Basic and acidic residues" evidence="8">
    <location>
        <begin position="384"/>
        <end position="397"/>
    </location>
</feature>
<dbReference type="PANTHER" id="PTHR12185:SF14">
    <property type="entry name" value="CHOLESTEROL UPTAKE PROTEIN 1"/>
    <property type="match status" value="1"/>
</dbReference>
<dbReference type="InterPro" id="IPR025958">
    <property type="entry name" value="SID1_TM_fam"/>
</dbReference>
<reference evidence="10" key="1">
    <citation type="submission" date="2023-01" db="EMBL/GenBank/DDBJ databases">
        <title>Genome assembly of the deep-sea coral Lophelia pertusa.</title>
        <authorList>
            <person name="Herrera S."/>
            <person name="Cordes E."/>
        </authorList>
    </citation>
    <scope>NUCLEOTIDE SEQUENCE</scope>
    <source>
        <strain evidence="10">USNM1676648</strain>
        <tissue evidence="10">Polyp</tissue>
    </source>
</reference>
<organism evidence="10 11">
    <name type="scientific">Desmophyllum pertusum</name>
    <dbReference type="NCBI Taxonomy" id="174260"/>
    <lineage>
        <taxon>Eukaryota</taxon>
        <taxon>Metazoa</taxon>
        <taxon>Cnidaria</taxon>
        <taxon>Anthozoa</taxon>
        <taxon>Hexacorallia</taxon>
        <taxon>Scleractinia</taxon>
        <taxon>Caryophylliina</taxon>
        <taxon>Caryophylliidae</taxon>
        <taxon>Desmophyllum</taxon>
    </lineage>
</organism>
<evidence type="ECO:0000313" key="10">
    <source>
        <dbReference type="EMBL" id="KAJ7392698.1"/>
    </source>
</evidence>
<evidence type="ECO:0000256" key="1">
    <source>
        <dbReference type="ARBA" id="ARBA00004141"/>
    </source>
</evidence>
<evidence type="ECO:0000256" key="4">
    <source>
        <dbReference type="ARBA" id="ARBA00022729"/>
    </source>
</evidence>
<comment type="caution">
    <text evidence="10">The sequence shown here is derived from an EMBL/GenBank/DDBJ whole genome shotgun (WGS) entry which is preliminary data.</text>
</comment>
<keyword evidence="7" id="KW-0325">Glycoprotein</keyword>
<dbReference type="Pfam" id="PF13965">
    <property type="entry name" value="SID-1_RNA_chan"/>
    <property type="match status" value="1"/>
</dbReference>
<proteinExistence type="inferred from homology"/>
<dbReference type="OrthoDB" id="416618at2759"/>
<dbReference type="GO" id="GO:0051033">
    <property type="term" value="F:RNA transmembrane transporter activity"/>
    <property type="evidence" value="ECO:0007669"/>
    <property type="project" value="TreeGrafter"/>
</dbReference>
<feature type="transmembrane region" description="Helical" evidence="9">
    <location>
        <begin position="709"/>
        <end position="727"/>
    </location>
</feature>
<feature type="transmembrane region" description="Helical" evidence="9">
    <location>
        <begin position="607"/>
        <end position="626"/>
    </location>
</feature>
<gene>
    <name evidence="10" type="primary">SIDT1</name>
    <name evidence="10" type="ORF">OS493_010349</name>
</gene>
<evidence type="ECO:0000256" key="9">
    <source>
        <dbReference type="SAM" id="Phobius"/>
    </source>
</evidence>
<feature type="transmembrane region" description="Helical" evidence="9">
    <location>
        <begin position="793"/>
        <end position="812"/>
    </location>
</feature>
<feature type="transmembrane region" description="Helical" evidence="9">
    <location>
        <begin position="576"/>
        <end position="595"/>
    </location>
</feature>
<evidence type="ECO:0000256" key="8">
    <source>
        <dbReference type="SAM" id="MobiDB-lite"/>
    </source>
</evidence>
<keyword evidence="5 9" id="KW-1133">Transmembrane helix</keyword>
<dbReference type="GO" id="GO:0003725">
    <property type="term" value="F:double-stranded RNA binding"/>
    <property type="evidence" value="ECO:0007669"/>
    <property type="project" value="TreeGrafter"/>
</dbReference>
<sequence>MATMEIYSSLLCISCIFVYSMSVSGTLLDAGLKYKNASMGNQTSGVVSRNREEVWLYKYSWLNTTQPHAVRVWVESQTANQVFPLLFVARLQRGVMSWSIPNEKYNYHLAGRTLCPFLHSFISIVGSGTESFSVDVSTYSPEPVNYTLKAEFADNFQLSLSEPLTVTVDPAQPRYFLWTYPDDVDTVVVRAESKDSTLCAILSIQGTQCPVYDLARNVEFTGYFQTMTSKAAITMERSKFNQSEFYIVLIVKSSDEECITGERFAEPHTQDAGSKYYAGPLSQRQKTVIITVERTLTSKGYVKAIAAPVAFFGSFYVIAFIVLLITWCRQKKGRERSLRSILMPKESIGQDGPINAPLRTSSSRRSRDHYGSMPRVDEPLDNDSVEHSEHDHLATDGAKEPSLKDFERNYDMLHDIEVEKDIYRLRTSLVLTDLAKKEKKYLNKKYRLYHWNLLMIAVFYALPVVQLVITYQKVLNFSGDQDICYYNFFCSHPLGVLSAFNNVFSNIGYVMLGFLFFLLVMRRDRQHKRDVADNNDLEKFYGIPQHYAIFYAMGLALIMEGVLSGCYHVCPNNSNFQFDTSFMYIITCLGIVKLYQTRHPDIAANAHSVYAGFAAIIFIAMMGVVYSSFAFWTTFSIIHIFGCLYLSSQIYYMGRVKFDAGMFARVFVLLRYDCCSCPIYKDRMILLVIANAVNWVFAIYGVAMTPNDFATYLLAILIVNGILYLAFYVIMKLRNKERILLLPQLVLGLTLACWIAGLIFFLSNLTSWQKSPAQSREGNKECLLLGFYDEHDVWHFLSACALFLSFLGLLTLDDDLLRTPRNNIPVF</sequence>
<comment type="similarity">
    <text evidence="2">Belongs to the SID1 family.</text>
</comment>
<evidence type="ECO:0000256" key="3">
    <source>
        <dbReference type="ARBA" id="ARBA00022692"/>
    </source>
</evidence>
<evidence type="ECO:0000256" key="5">
    <source>
        <dbReference type="ARBA" id="ARBA00022989"/>
    </source>
</evidence>
<keyword evidence="6 9" id="KW-0472">Membrane</keyword>
<feature type="transmembrane region" description="Helical" evidence="9">
    <location>
        <begin position="503"/>
        <end position="521"/>
    </location>
</feature>
<keyword evidence="4" id="KW-0732">Signal</keyword>
<keyword evidence="11" id="KW-1185">Reference proteome</keyword>
<feature type="region of interest" description="Disordered" evidence="8">
    <location>
        <begin position="349"/>
        <end position="397"/>
    </location>
</feature>
<comment type="subcellular location">
    <subcellularLocation>
        <location evidence="1">Membrane</location>
        <topology evidence="1">Multi-pass membrane protein</topology>
    </subcellularLocation>
</comment>
<feature type="transmembrane region" description="Helical" evidence="9">
    <location>
        <begin position="305"/>
        <end position="328"/>
    </location>
</feature>
<keyword evidence="3 9" id="KW-0812">Transmembrane</keyword>
<evidence type="ECO:0000256" key="7">
    <source>
        <dbReference type="ARBA" id="ARBA00023180"/>
    </source>
</evidence>
<feature type="transmembrane region" description="Helical" evidence="9">
    <location>
        <begin position="739"/>
        <end position="762"/>
    </location>
</feature>
<dbReference type="AlphaFoldDB" id="A0A9X0DBJ5"/>
<feature type="transmembrane region" description="Helical" evidence="9">
    <location>
        <begin position="685"/>
        <end position="703"/>
    </location>
</feature>
<feature type="transmembrane region" description="Helical" evidence="9">
    <location>
        <begin position="632"/>
        <end position="652"/>
    </location>
</feature>
<dbReference type="PANTHER" id="PTHR12185">
    <property type="entry name" value="SID1 TRANSMEMBRANE FAMILY MEMEBER"/>
    <property type="match status" value="1"/>
</dbReference>